<feature type="region of interest" description="Disordered" evidence="8">
    <location>
        <begin position="60"/>
        <end position="111"/>
    </location>
</feature>
<feature type="compositionally biased region" description="Polar residues" evidence="8">
    <location>
        <begin position="293"/>
        <end position="302"/>
    </location>
</feature>
<reference evidence="9 10" key="1">
    <citation type="submission" date="2018-04" db="EMBL/GenBank/DDBJ databases">
        <title>The genome of golden apple snail Pomacea canaliculata provides insight into stress tolerance and invasive adaptation.</title>
        <authorList>
            <person name="Liu C."/>
            <person name="Liu B."/>
            <person name="Ren Y."/>
            <person name="Zhang Y."/>
            <person name="Wang H."/>
            <person name="Li S."/>
            <person name="Jiang F."/>
            <person name="Yin L."/>
            <person name="Zhang G."/>
            <person name="Qian W."/>
            <person name="Fan W."/>
        </authorList>
    </citation>
    <scope>NUCLEOTIDE SEQUENCE [LARGE SCALE GENOMIC DNA]</scope>
    <source>
        <strain evidence="9">SZHN2017</strain>
        <tissue evidence="9">Muscle</tissue>
    </source>
</reference>
<dbReference type="GO" id="GO:0003723">
    <property type="term" value="F:RNA binding"/>
    <property type="evidence" value="ECO:0007669"/>
    <property type="project" value="UniProtKB-KW"/>
</dbReference>
<dbReference type="EMBL" id="PZQS01000014">
    <property type="protein sequence ID" value="PVD18766.1"/>
    <property type="molecule type" value="Genomic_DNA"/>
</dbReference>
<dbReference type="STRING" id="400727.A0A2T7NC60"/>
<keyword evidence="4" id="KW-0597">Phosphoprotein</keyword>
<comment type="similarity">
    <text evidence="1">Belongs to the NAF1 family.</text>
</comment>
<feature type="region of interest" description="Disordered" evidence="8">
    <location>
        <begin position="268"/>
        <end position="303"/>
    </location>
</feature>
<comment type="function">
    <text evidence="7">Required for ribosome biogenesis. Part of a complex which catalyzes pseudouridylation of rRNA. This involves the isomerization of uridine such that the ribose is subsequently attached to C5, instead of the normal N1. Pseudouridine ("psi") residues may serve to stabilize the conformation of rRNAs.</text>
</comment>
<dbReference type="GO" id="GO:0005730">
    <property type="term" value="C:nucleolus"/>
    <property type="evidence" value="ECO:0007669"/>
    <property type="project" value="UniProtKB-SubCell"/>
</dbReference>
<keyword evidence="3 7" id="KW-0698">rRNA processing</keyword>
<evidence type="ECO:0000256" key="7">
    <source>
        <dbReference type="RuleBase" id="RU364004"/>
    </source>
</evidence>
<dbReference type="GO" id="GO:0000493">
    <property type="term" value="P:box H/ACA snoRNP assembly"/>
    <property type="evidence" value="ECO:0007669"/>
    <property type="project" value="InterPro"/>
</dbReference>
<proteinExistence type="inferred from homology"/>
<dbReference type="Proteomes" id="UP000245119">
    <property type="component" value="Linkage Group LG14"/>
</dbReference>
<dbReference type="GO" id="GO:0043489">
    <property type="term" value="P:RNA stabilization"/>
    <property type="evidence" value="ECO:0007669"/>
    <property type="project" value="UniProtKB-ARBA"/>
</dbReference>
<evidence type="ECO:0000256" key="8">
    <source>
        <dbReference type="SAM" id="MobiDB-lite"/>
    </source>
</evidence>
<dbReference type="PANTHER" id="PTHR31633:SF1">
    <property type="entry name" value="H_ACA RIBONUCLEOPROTEIN COMPLEX NON-CORE SUBUNIT NAF1"/>
    <property type="match status" value="1"/>
</dbReference>
<keyword evidence="10" id="KW-1185">Reference proteome</keyword>
<gene>
    <name evidence="9" type="ORF">C0Q70_21318</name>
</gene>
<evidence type="ECO:0000256" key="6">
    <source>
        <dbReference type="ARBA" id="ARBA00023242"/>
    </source>
</evidence>
<comment type="caution">
    <text evidence="9">The sequence shown here is derived from an EMBL/GenBank/DDBJ whole genome shotgun (WGS) entry which is preliminary data.</text>
</comment>
<name>A0A2T7NC60_POMCA</name>
<dbReference type="OrthoDB" id="21550at2759"/>
<evidence type="ECO:0000256" key="2">
    <source>
        <dbReference type="ARBA" id="ARBA00022517"/>
    </source>
</evidence>
<feature type="compositionally biased region" description="Basic and acidic residues" evidence="8">
    <location>
        <begin position="282"/>
        <end position="291"/>
    </location>
</feature>
<evidence type="ECO:0000256" key="5">
    <source>
        <dbReference type="ARBA" id="ARBA00022884"/>
    </source>
</evidence>
<evidence type="ECO:0000256" key="3">
    <source>
        <dbReference type="ARBA" id="ARBA00022552"/>
    </source>
</evidence>
<dbReference type="GO" id="GO:0001522">
    <property type="term" value="P:pseudouridine synthesis"/>
    <property type="evidence" value="ECO:0007669"/>
    <property type="project" value="InterPro"/>
</dbReference>
<evidence type="ECO:0000256" key="1">
    <source>
        <dbReference type="ARBA" id="ARBA00009801"/>
    </source>
</evidence>
<dbReference type="GO" id="GO:0005732">
    <property type="term" value="C:sno(s)RNA-containing ribonucleoprotein complex"/>
    <property type="evidence" value="ECO:0007669"/>
    <property type="project" value="InterPro"/>
</dbReference>
<dbReference type="InterPro" id="IPR009000">
    <property type="entry name" value="Transl_B-barrel_sf"/>
</dbReference>
<accession>A0A2T7NC60</accession>
<comment type="subcellular location">
    <subcellularLocation>
        <location evidence="7">Nucleus</location>
        <location evidence="7">Nucleolus</location>
    </subcellularLocation>
</comment>
<evidence type="ECO:0000313" key="9">
    <source>
        <dbReference type="EMBL" id="PVD18766.1"/>
    </source>
</evidence>
<protein>
    <recommendedName>
        <fullName evidence="7">H/ACA ribonucleoprotein complex subunit</fullName>
    </recommendedName>
</protein>
<evidence type="ECO:0000313" key="10">
    <source>
        <dbReference type="Proteomes" id="UP000245119"/>
    </source>
</evidence>
<organism evidence="9 10">
    <name type="scientific">Pomacea canaliculata</name>
    <name type="common">Golden apple snail</name>
    <dbReference type="NCBI Taxonomy" id="400727"/>
    <lineage>
        <taxon>Eukaryota</taxon>
        <taxon>Metazoa</taxon>
        <taxon>Spiralia</taxon>
        <taxon>Lophotrochozoa</taxon>
        <taxon>Mollusca</taxon>
        <taxon>Gastropoda</taxon>
        <taxon>Caenogastropoda</taxon>
        <taxon>Architaenioglossa</taxon>
        <taxon>Ampullarioidea</taxon>
        <taxon>Ampullariidae</taxon>
        <taxon>Pomacea</taxon>
    </lineage>
</organism>
<dbReference type="FunFam" id="2.40.10.230:FF:000002">
    <property type="entry name" value="H/ACA ribonucleoprotein complex non-core subunit NAF1"/>
    <property type="match status" value="1"/>
</dbReference>
<evidence type="ECO:0000256" key="4">
    <source>
        <dbReference type="ARBA" id="ARBA00022553"/>
    </source>
</evidence>
<dbReference type="Pfam" id="PF04410">
    <property type="entry name" value="Gar1"/>
    <property type="match status" value="1"/>
</dbReference>
<dbReference type="Gene3D" id="2.40.10.230">
    <property type="entry name" value="Probable tRNA pseudouridine synthase domain"/>
    <property type="match status" value="1"/>
</dbReference>
<comment type="similarity">
    <text evidence="7">Belongs to the GAR1 family.</text>
</comment>
<dbReference type="InterPro" id="IPR038664">
    <property type="entry name" value="Gar1/Naf1_Cbf5-bd_sf"/>
</dbReference>
<dbReference type="AlphaFoldDB" id="A0A2T7NC60"/>
<keyword evidence="2 7" id="KW-0690">Ribosome biogenesis</keyword>
<dbReference type="SUPFAM" id="SSF50447">
    <property type="entry name" value="Translation proteins"/>
    <property type="match status" value="1"/>
</dbReference>
<dbReference type="InterPro" id="IPR040309">
    <property type="entry name" value="Naf1"/>
</dbReference>
<dbReference type="PANTHER" id="PTHR31633">
    <property type="entry name" value="H/ACA RIBONUCLEOPROTEIN COMPLEX NON-CORE SUBUNIT NAF1"/>
    <property type="match status" value="1"/>
</dbReference>
<dbReference type="InterPro" id="IPR007504">
    <property type="entry name" value="H/ACA_rnp_Gar1/Naf1"/>
</dbReference>
<keyword evidence="6 7" id="KW-0539">Nucleus</keyword>
<dbReference type="GO" id="GO:0006364">
    <property type="term" value="P:rRNA processing"/>
    <property type="evidence" value="ECO:0007669"/>
    <property type="project" value="UniProtKB-KW"/>
</dbReference>
<comment type="subunit">
    <text evidence="7">Component of the small nucleolar ribonucleoprotein particles containing H/ACA-type snoRNAs (H/ACA snoRNPs).</text>
</comment>
<keyword evidence="7" id="KW-0687">Ribonucleoprotein</keyword>
<keyword evidence="5 7" id="KW-0694">RNA-binding</keyword>
<sequence>MFIPLALTKPGPLRMTAIMMSVFRRSGKEMETFSITRIRKSILQKIQQYSQEITITKEEYRITQDSNSEDEETHSPDSDTDTSSLSDEDQRGLATKKKGVKEEASDEEDDKNLKKNCFDFEDIRTTGELFPEELPPIEELTIDVDANTQMEEVGIVSGVVGVQVVIHSRPGISSVQDDTVFFGENRTPIGQVFEVFGPVVRPYYSIRFNSPDDIKKKGIQMGMPVYFAPEMPEITHYIFVEQLKRLKGSDASWKDNNEPTADMIEYSDDEEERRAKAKRRGRCEAEAKEAQDSPESSRTSAPTGIRGKRIIEIYRRQVLEDLQLPVVNGSLQIASLKDFLATVLECP</sequence>